<feature type="signal peptide" evidence="1">
    <location>
        <begin position="1"/>
        <end position="21"/>
    </location>
</feature>
<keyword evidence="4" id="KW-1185">Reference proteome</keyword>
<feature type="domain" description="Phytase-like" evidence="2">
    <location>
        <begin position="60"/>
        <end position="376"/>
    </location>
</feature>
<name>A0A5B7ZY91_9BACT</name>
<reference evidence="3 4" key="1">
    <citation type="submission" date="2019-06" db="EMBL/GenBank/DDBJ databases">
        <authorList>
            <person name="Srinivasan S."/>
        </authorList>
    </citation>
    <scope>NUCLEOTIDE SEQUENCE [LARGE SCALE GENOMIC DNA]</scope>
    <source>
        <strain evidence="3 4">17J68-5</strain>
    </source>
</reference>
<dbReference type="OrthoDB" id="9798539at2"/>
<dbReference type="PANTHER" id="PTHR37957">
    <property type="entry name" value="BLR7070 PROTEIN"/>
    <property type="match status" value="1"/>
</dbReference>
<dbReference type="KEGG" id="hyj:FHG12_08640"/>
<feature type="chain" id="PRO_5022780424" evidence="1">
    <location>
        <begin position="22"/>
        <end position="391"/>
    </location>
</feature>
<accession>A0A5B7ZY91</accession>
<dbReference type="EMBL" id="CP040896">
    <property type="protein sequence ID" value="QDA60171.1"/>
    <property type="molecule type" value="Genomic_DNA"/>
</dbReference>
<evidence type="ECO:0000259" key="2">
    <source>
        <dbReference type="Pfam" id="PF13449"/>
    </source>
</evidence>
<dbReference type="RefSeq" id="WP_139515349.1">
    <property type="nucleotide sequence ID" value="NZ_CP040896.1"/>
</dbReference>
<dbReference type="Proteomes" id="UP000305398">
    <property type="component" value="Chromosome"/>
</dbReference>
<evidence type="ECO:0000256" key="1">
    <source>
        <dbReference type="SAM" id="SignalP"/>
    </source>
</evidence>
<evidence type="ECO:0000313" key="3">
    <source>
        <dbReference type="EMBL" id="QDA60171.1"/>
    </source>
</evidence>
<proteinExistence type="predicted"/>
<dbReference type="Pfam" id="PF13449">
    <property type="entry name" value="Phytase-like"/>
    <property type="match status" value="1"/>
</dbReference>
<gene>
    <name evidence="3" type="ORF">FHG12_08640</name>
</gene>
<evidence type="ECO:0000313" key="4">
    <source>
        <dbReference type="Proteomes" id="UP000305398"/>
    </source>
</evidence>
<protein>
    <submittedName>
        <fullName evidence="3">Esterase-like activity of phytase family protein</fullName>
    </submittedName>
</protein>
<dbReference type="InterPro" id="IPR027372">
    <property type="entry name" value="Phytase-like_dom"/>
</dbReference>
<dbReference type="AlphaFoldDB" id="A0A5B7ZY91"/>
<keyword evidence="1" id="KW-0732">Signal</keyword>
<sequence>MIKFSPTAVASCLFATAALLAGCKKDGPVMHGPDKMPTHVSSLRFIGEKIVPFKQDYNNTTIGGLSSIDYRPDKDKYYIMCDDASAFQPVRYYTADIDFDQTQFTNVNFTGVTTFKRPDGSLYPNTAADRYSAIDPEGLAYDPATSHLIWSSEGIRNVTVTPAVLTDPFLYEANLDGTFVASFALPSLFKIQSTENGTRSNGSFEGVSVVPNSRYVFTANEEPVYEDGPRADFGVAGSPIRLIKYDKMTHQPVAQYAYKLDAVHAAPIPADQFRLNGVVEMVAMSETKMLVMERSFAVGATPDYVVKIYEVDLDGATDISRVNSLKTAIYTPVSKRLVLDVASTGIKRVDNLEGMTFGPKLGNGHYSLVLVSDDNFGSSQITQFLAFEVIP</sequence>
<dbReference type="PROSITE" id="PS51257">
    <property type="entry name" value="PROKAR_LIPOPROTEIN"/>
    <property type="match status" value="1"/>
</dbReference>
<organism evidence="3 4">
    <name type="scientific">Hymenobacter jejuensis</name>
    <dbReference type="NCBI Taxonomy" id="2502781"/>
    <lineage>
        <taxon>Bacteria</taxon>
        <taxon>Pseudomonadati</taxon>
        <taxon>Bacteroidota</taxon>
        <taxon>Cytophagia</taxon>
        <taxon>Cytophagales</taxon>
        <taxon>Hymenobacteraceae</taxon>
        <taxon>Hymenobacter</taxon>
    </lineage>
</organism>
<dbReference type="PANTHER" id="PTHR37957:SF1">
    <property type="entry name" value="PHYTASE-LIKE DOMAIN-CONTAINING PROTEIN"/>
    <property type="match status" value="1"/>
</dbReference>